<accession>A0A1H1V7N8</accession>
<organism evidence="1 2">
    <name type="scientific">Corynebacterium timonense</name>
    <dbReference type="NCBI Taxonomy" id="441500"/>
    <lineage>
        <taxon>Bacteria</taxon>
        <taxon>Bacillati</taxon>
        <taxon>Actinomycetota</taxon>
        <taxon>Actinomycetes</taxon>
        <taxon>Mycobacteriales</taxon>
        <taxon>Corynebacteriaceae</taxon>
        <taxon>Corynebacterium</taxon>
    </lineage>
</organism>
<sequence>MAWLNAPVNIDAVGRVPRHLPVARIAIPGLYSGQRAVDTETHRSLDNARTAARQLECEAEHASDALLNLVFSGK</sequence>
<proteinExistence type="predicted"/>
<gene>
    <name evidence="1" type="ORF">SAMN04488539_2430</name>
</gene>
<evidence type="ECO:0000313" key="1">
    <source>
        <dbReference type="EMBL" id="SDS80406.1"/>
    </source>
</evidence>
<evidence type="ECO:0000313" key="2">
    <source>
        <dbReference type="Proteomes" id="UP000182237"/>
    </source>
</evidence>
<name>A0A1H1V7N8_9CORY</name>
<dbReference type="Proteomes" id="UP000182237">
    <property type="component" value="Chromosome I"/>
</dbReference>
<protein>
    <submittedName>
        <fullName evidence="1">Uncharacterized protein</fullName>
    </submittedName>
</protein>
<dbReference type="AlphaFoldDB" id="A0A1H1V7N8"/>
<dbReference type="RefSeq" id="WP_083337287.1">
    <property type="nucleotide sequence ID" value="NZ_LT629765.1"/>
</dbReference>
<keyword evidence="2" id="KW-1185">Reference proteome</keyword>
<reference evidence="1 2" key="1">
    <citation type="submission" date="2016-10" db="EMBL/GenBank/DDBJ databases">
        <authorList>
            <person name="de Groot N.N."/>
        </authorList>
    </citation>
    <scope>NUCLEOTIDE SEQUENCE [LARGE SCALE GENOMIC DNA]</scope>
    <source>
        <strain evidence="1 2">DSM 45434</strain>
    </source>
</reference>
<dbReference type="STRING" id="1203190.GCA_000312345_02023"/>
<dbReference type="EMBL" id="LT629765">
    <property type="protein sequence ID" value="SDS80406.1"/>
    <property type="molecule type" value="Genomic_DNA"/>
</dbReference>